<dbReference type="PANTHER" id="PTHR37461">
    <property type="entry name" value="ANTI-SIGMA-K FACTOR RSKA"/>
    <property type="match status" value="1"/>
</dbReference>
<dbReference type="AlphaFoldDB" id="A0A518RCA2"/>
<dbReference type="Proteomes" id="UP000318055">
    <property type="component" value="Chromosome"/>
</dbReference>
<evidence type="ECO:0000313" key="2">
    <source>
        <dbReference type="EMBL" id="QDX25100.1"/>
    </source>
</evidence>
<proteinExistence type="predicted"/>
<dbReference type="InterPro" id="IPR018764">
    <property type="entry name" value="RskA_C"/>
</dbReference>
<sequence>MDDPVPPPGDRELLAAELALGVLDGDALAAARRRLLSDPAFAEEVEAWHERLAAIALDAPDEAAPDGMWKRIEAAIDAREHPAAVADLVPLSRLRRWQAGAVAAAGIAAALAVLLALPRPAVGPVSPPGPAQVAAQPAIVAELRGEGEGPVIFARYDPASAGLRLVAHDMGESDLAPELWVIPDDGVPRSLGLIASAGDTRLTVAQGHRAMMKDGATLAITMEPRATAPHAAPSGPPVASGKIFGI</sequence>
<accession>A0A518RCA2</accession>
<reference evidence="2 3" key="1">
    <citation type="submission" date="2019-07" db="EMBL/GenBank/DDBJ databases">
        <title>Sphingomonas alkalisoli sp. nov., isolated from rhizosphere soil of Suaedae salsa.</title>
        <authorList>
            <person name="Zhang H."/>
            <person name="Xu L."/>
            <person name="Zhang J.-X."/>
            <person name="Sun J.-Q."/>
        </authorList>
    </citation>
    <scope>NUCLEOTIDE SEQUENCE [LARGE SCALE GENOMIC DNA]</scope>
    <source>
        <strain evidence="2 3">XS-10</strain>
    </source>
</reference>
<name>A0A518RCA2_9SPHN</name>
<protein>
    <recommendedName>
        <fullName evidence="1">Anti-sigma K factor RskA C-terminal domain-containing protein</fullName>
    </recommendedName>
</protein>
<dbReference type="EMBL" id="CP042239">
    <property type="protein sequence ID" value="QDX25100.1"/>
    <property type="molecule type" value="Genomic_DNA"/>
</dbReference>
<dbReference type="KEGG" id="ssua:FPZ54_03060"/>
<dbReference type="PANTHER" id="PTHR37461:SF1">
    <property type="entry name" value="ANTI-SIGMA-K FACTOR RSKA"/>
    <property type="match status" value="1"/>
</dbReference>
<organism evidence="2 3">
    <name type="scientific">Sphingomonas suaedae</name>
    <dbReference type="NCBI Taxonomy" id="2599297"/>
    <lineage>
        <taxon>Bacteria</taxon>
        <taxon>Pseudomonadati</taxon>
        <taxon>Pseudomonadota</taxon>
        <taxon>Alphaproteobacteria</taxon>
        <taxon>Sphingomonadales</taxon>
        <taxon>Sphingomonadaceae</taxon>
        <taxon>Sphingomonas</taxon>
    </lineage>
</organism>
<dbReference type="GO" id="GO:0016989">
    <property type="term" value="F:sigma factor antagonist activity"/>
    <property type="evidence" value="ECO:0007669"/>
    <property type="project" value="TreeGrafter"/>
</dbReference>
<keyword evidence="3" id="KW-1185">Reference proteome</keyword>
<evidence type="ECO:0000313" key="3">
    <source>
        <dbReference type="Proteomes" id="UP000318055"/>
    </source>
</evidence>
<dbReference type="GO" id="GO:0006417">
    <property type="term" value="P:regulation of translation"/>
    <property type="evidence" value="ECO:0007669"/>
    <property type="project" value="TreeGrafter"/>
</dbReference>
<dbReference type="OrthoDB" id="9816387at2"/>
<gene>
    <name evidence="2" type="ORF">FPZ54_03060</name>
</gene>
<feature type="domain" description="Anti-sigma K factor RskA C-terminal" evidence="1">
    <location>
        <begin position="106"/>
        <end position="236"/>
    </location>
</feature>
<dbReference type="GO" id="GO:0005886">
    <property type="term" value="C:plasma membrane"/>
    <property type="evidence" value="ECO:0007669"/>
    <property type="project" value="InterPro"/>
</dbReference>
<evidence type="ECO:0000259" key="1">
    <source>
        <dbReference type="Pfam" id="PF10099"/>
    </source>
</evidence>
<dbReference type="Pfam" id="PF10099">
    <property type="entry name" value="RskA_C"/>
    <property type="match status" value="1"/>
</dbReference>
<dbReference type="InterPro" id="IPR051474">
    <property type="entry name" value="Anti-sigma-K/W_factor"/>
</dbReference>